<feature type="transmembrane region" description="Helical" evidence="1">
    <location>
        <begin position="95"/>
        <end position="116"/>
    </location>
</feature>
<protein>
    <recommendedName>
        <fullName evidence="3">Cation/H+ exchanger domain-containing protein</fullName>
    </recommendedName>
</protein>
<evidence type="ECO:0000313" key="2">
    <source>
        <dbReference type="EMBL" id="HGY54333.1"/>
    </source>
</evidence>
<feature type="transmembrane region" description="Helical" evidence="1">
    <location>
        <begin position="301"/>
        <end position="317"/>
    </location>
</feature>
<sequence length="400" mass="44844">MTALLSLAILVLIAYLGSLLYRKINIDSIWLKGVVYSGVFYIILGYLIGPKALRLVTESVFHELNILFSLVLGWSGFLTGLQLSFKGLKRFPGKYYTQVSIIFTIVLVLLSTTLWISDRYLINLPFSLQAIIMFAVIGSISSPIMLGVLMKDQQIPGKMAYRLQFNSAYDNVLGVLAGGMVFIAGTAFYWHGEESMLKGLQMLFPYGVVGAAIFMYSYIYENMKTGQEKFLLFISLLIITIGIAYKFSQSILFFSFLFGFGLANSKIPSRQLYRDIQELEKPLYILLLIFTGINLKLYSEPAILIFAVVFIVFRLIIKYVSESTVYIVSEKDQTIPHTIGIAGIGIGGLALAMALDYLIIYNTQTASIILFIIVVSLVPNDLLSIVYIKKALTKRKKLNR</sequence>
<feature type="transmembrane region" description="Helical" evidence="1">
    <location>
        <begin position="29"/>
        <end position="48"/>
    </location>
</feature>
<dbReference type="AlphaFoldDB" id="A0A7V4WU04"/>
<feature type="transmembrane region" description="Helical" evidence="1">
    <location>
        <begin position="60"/>
        <end position="83"/>
    </location>
</feature>
<evidence type="ECO:0008006" key="3">
    <source>
        <dbReference type="Google" id="ProtNLM"/>
    </source>
</evidence>
<dbReference type="EMBL" id="DRQG01000015">
    <property type="protein sequence ID" value="HGY54333.1"/>
    <property type="molecule type" value="Genomic_DNA"/>
</dbReference>
<feature type="transmembrane region" description="Helical" evidence="1">
    <location>
        <begin position="128"/>
        <end position="150"/>
    </location>
</feature>
<feature type="transmembrane region" description="Helical" evidence="1">
    <location>
        <begin position="6"/>
        <end position="22"/>
    </location>
</feature>
<dbReference type="Proteomes" id="UP000885779">
    <property type="component" value="Unassembled WGS sequence"/>
</dbReference>
<feature type="transmembrane region" description="Helical" evidence="1">
    <location>
        <begin position="230"/>
        <end position="245"/>
    </location>
</feature>
<keyword evidence="1" id="KW-0472">Membrane</keyword>
<comment type="caution">
    <text evidence="2">The sequence shown here is derived from an EMBL/GenBank/DDBJ whole genome shotgun (WGS) entry which is preliminary data.</text>
</comment>
<reference evidence="2" key="1">
    <citation type="journal article" date="2020" name="mSystems">
        <title>Genome- and Community-Level Interaction Insights into Carbon Utilization and Element Cycling Functions of Hydrothermarchaeota in Hydrothermal Sediment.</title>
        <authorList>
            <person name="Zhou Z."/>
            <person name="Liu Y."/>
            <person name="Xu W."/>
            <person name="Pan J."/>
            <person name="Luo Z.H."/>
            <person name="Li M."/>
        </authorList>
    </citation>
    <scope>NUCLEOTIDE SEQUENCE [LARGE SCALE GENOMIC DNA]</scope>
    <source>
        <strain evidence="2">HyVt-577</strain>
    </source>
</reference>
<accession>A0A7V4WU04</accession>
<name>A0A7V4WU04_CALAY</name>
<proteinExistence type="predicted"/>
<feature type="transmembrane region" description="Helical" evidence="1">
    <location>
        <begin position="202"/>
        <end position="218"/>
    </location>
</feature>
<feature type="transmembrane region" description="Helical" evidence="1">
    <location>
        <begin position="338"/>
        <end position="360"/>
    </location>
</feature>
<gene>
    <name evidence="2" type="ORF">ENK44_01400</name>
</gene>
<keyword evidence="1" id="KW-1133">Transmembrane helix</keyword>
<organism evidence="2">
    <name type="scientific">Caldithrix abyssi</name>
    <dbReference type="NCBI Taxonomy" id="187145"/>
    <lineage>
        <taxon>Bacteria</taxon>
        <taxon>Pseudomonadati</taxon>
        <taxon>Calditrichota</taxon>
        <taxon>Calditrichia</taxon>
        <taxon>Calditrichales</taxon>
        <taxon>Calditrichaceae</taxon>
        <taxon>Caldithrix</taxon>
    </lineage>
</organism>
<keyword evidence="1" id="KW-0812">Transmembrane</keyword>
<evidence type="ECO:0000256" key="1">
    <source>
        <dbReference type="SAM" id="Phobius"/>
    </source>
</evidence>
<feature type="transmembrane region" description="Helical" evidence="1">
    <location>
        <begin position="366"/>
        <end position="388"/>
    </location>
</feature>
<feature type="transmembrane region" description="Helical" evidence="1">
    <location>
        <begin position="171"/>
        <end position="190"/>
    </location>
</feature>